<evidence type="ECO:0000313" key="1">
    <source>
        <dbReference type="EMBL" id="RFU33243.1"/>
    </source>
</evidence>
<comment type="caution">
    <text evidence="1">The sequence shown here is derived from an EMBL/GenBank/DDBJ whole genome shotgun (WGS) entry which is preliminary data.</text>
</comment>
<dbReference type="AlphaFoldDB" id="A0A3E2HJ57"/>
<keyword evidence="2" id="KW-1185">Reference proteome</keyword>
<protein>
    <submittedName>
        <fullName evidence="1">Uncharacterized protein</fullName>
    </submittedName>
</protein>
<name>A0A3E2HJ57_SCYLI</name>
<dbReference type="Proteomes" id="UP000258309">
    <property type="component" value="Unassembled WGS sequence"/>
</dbReference>
<feature type="non-terminal residue" evidence="1">
    <location>
        <position position="114"/>
    </location>
</feature>
<dbReference type="EMBL" id="NCSJ02000039">
    <property type="protein sequence ID" value="RFU33243.1"/>
    <property type="molecule type" value="Genomic_DNA"/>
</dbReference>
<feature type="non-terminal residue" evidence="1">
    <location>
        <position position="1"/>
    </location>
</feature>
<sequence length="114" mass="12226">MVDTGLGTGTLLLGLAPAEESRGCCVVNRHRSGSSVRFPQAGQRWLASFCNGKCRSSVLGRLCTGGRHMPVWQSGRGHGSEVFDGDEHHHWGRIGLDGMYGMAATARTGERADQ</sequence>
<organism evidence="1 2">
    <name type="scientific">Scytalidium lignicola</name>
    <name type="common">Hyphomycete</name>
    <dbReference type="NCBI Taxonomy" id="5539"/>
    <lineage>
        <taxon>Eukaryota</taxon>
        <taxon>Fungi</taxon>
        <taxon>Dikarya</taxon>
        <taxon>Ascomycota</taxon>
        <taxon>Pezizomycotina</taxon>
        <taxon>Leotiomycetes</taxon>
        <taxon>Leotiomycetes incertae sedis</taxon>
        <taxon>Scytalidium</taxon>
    </lineage>
</organism>
<evidence type="ECO:0000313" key="2">
    <source>
        <dbReference type="Proteomes" id="UP000258309"/>
    </source>
</evidence>
<reference evidence="1 2" key="1">
    <citation type="submission" date="2018-05" db="EMBL/GenBank/DDBJ databases">
        <title>Draft genome sequence of Scytalidium lignicola DSM 105466, a ubiquitous saprotrophic fungus.</title>
        <authorList>
            <person name="Buettner E."/>
            <person name="Gebauer A.M."/>
            <person name="Hofrichter M."/>
            <person name="Liers C."/>
            <person name="Kellner H."/>
        </authorList>
    </citation>
    <scope>NUCLEOTIDE SEQUENCE [LARGE SCALE GENOMIC DNA]</scope>
    <source>
        <strain evidence="1 2">DSM 105466</strain>
    </source>
</reference>
<accession>A0A3E2HJ57</accession>
<proteinExistence type="predicted"/>
<gene>
    <name evidence="1" type="ORF">B7463_g3119</name>
</gene>